<evidence type="ECO:0000313" key="3">
    <source>
        <dbReference type="Proteomes" id="UP000237000"/>
    </source>
</evidence>
<comment type="caution">
    <text evidence="2">The sequence shown here is derived from an EMBL/GenBank/DDBJ whole genome shotgun (WGS) entry which is preliminary data.</text>
</comment>
<dbReference type="EMBL" id="JXTC01000051">
    <property type="protein sequence ID" value="PON94514.1"/>
    <property type="molecule type" value="Genomic_DNA"/>
</dbReference>
<sequence>MEEIENLMNNRLRIHDEEDDEVVSQGTPTVNGPFDEESHPKNVSQDEGYQERFAYNAARHAKAFSVTKQSTQEGALLGIHDACGSVIAATDMQLVRNDELIKNCYIVIALMVVIVTTQNPRPRLFGKFKYK</sequence>
<proteinExistence type="predicted"/>
<name>A0A2P5F9R3_TREOI</name>
<dbReference type="Proteomes" id="UP000237000">
    <property type="component" value="Unassembled WGS sequence"/>
</dbReference>
<reference evidence="3" key="1">
    <citation type="submission" date="2016-06" db="EMBL/GenBank/DDBJ databases">
        <title>Parallel loss of symbiosis genes in relatives of nitrogen-fixing non-legume Parasponia.</title>
        <authorList>
            <person name="Van Velzen R."/>
            <person name="Holmer R."/>
            <person name="Bu F."/>
            <person name="Rutten L."/>
            <person name="Van Zeijl A."/>
            <person name="Liu W."/>
            <person name="Santuari L."/>
            <person name="Cao Q."/>
            <person name="Sharma T."/>
            <person name="Shen D."/>
            <person name="Roswanjaya Y."/>
            <person name="Wardhani T."/>
            <person name="Kalhor M.S."/>
            <person name="Jansen J."/>
            <person name="Van den Hoogen J."/>
            <person name="Gungor B."/>
            <person name="Hartog M."/>
            <person name="Hontelez J."/>
            <person name="Verver J."/>
            <person name="Yang W.-C."/>
            <person name="Schijlen E."/>
            <person name="Repin R."/>
            <person name="Schilthuizen M."/>
            <person name="Schranz E."/>
            <person name="Heidstra R."/>
            <person name="Miyata K."/>
            <person name="Fedorova E."/>
            <person name="Kohlen W."/>
            <person name="Bisseling T."/>
            <person name="Smit S."/>
            <person name="Geurts R."/>
        </authorList>
    </citation>
    <scope>NUCLEOTIDE SEQUENCE [LARGE SCALE GENOMIC DNA]</scope>
    <source>
        <strain evidence="3">cv. RG33-2</strain>
    </source>
</reference>
<dbReference type="AlphaFoldDB" id="A0A2P5F9R3"/>
<accession>A0A2P5F9R3</accession>
<evidence type="ECO:0000256" key="1">
    <source>
        <dbReference type="SAM" id="MobiDB-lite"/>
    </source>
</evidence>
<gene>
    <name evidence="2" type="ORF">TorRG33x02_097610</name>
</gene>
<keyword evidence="3" id="KW-1185">Reference proteome</keyword>
<protein>
    <submittedName>
        <fullName evidence="2">Uncharacterized protein</fullName>
    </submittedName>
</protein>
<dbReference type="InParanoid" id="A0A2P5F9R3"/>
<evidence type="ECO:0000313" key="2">
    <source>
        <dbReference type="EMBL" id="PON94514.1"/>
    </source>
</evidence>
<organism evidence="2 3">
    <name type="scientific">Trema orientale</name>
    <name type="common">Charcoal tree</name>
    <name type="synonym">Celtis orientalis</name>
    <dbReference type="NCBI Taxonomy" id="63057"/>
    <lineage>
        <taxon>Eukaryota</taxon>
        <taxon>Viridiplantae</taxon>
        <taxon>Streptophyta</taxon>
        <taxon>Embryophyta</taxon>
        <taxon>Tracheophyta</taxon>
        <taxon>Spermatophyta</taxon>
        <taxon>Magnoliopsida</taxon>
        <taxon>eudicotyledons</taxon>
        <taxon>Gunneridae</taxon>
        <taxon>Pentapetalae</taxon>
        <taxon>rosids</taxon>
        <taxon>fabids</taxon>
        <taxon>Rosales</taxon>
        <taxon>Cannabaceae</taxon>
        <taxon>Trema</taxon>
    </lineage>
</organism>
<feature type="region of interest" description="Disordered" evidence="1">
    <location>
        <begin position="1"/>
        <end position="48"/>
    </location>
</feature>